<dbReference type="Gene3D" id="2.30.110.10">
    <property type="entry name" value="Electron Transport, Fmn-binding Protein, Chain A"/>
    <property type="match status" value="1"/>
</dbReference>
<dbReference type="EMBL" id="JAATJA010000002">
    <property type="protein sequence ID" value="NJB68237.1"/>
    <property type="molecule type" value="Genomic_DNA"/>
</dbReference>
<dbReference type="PANTHER" id="PTHR34071">
    <property type="entry name" value="5-NITROIMIDAZOLE ANTIBIOTICS RESISTANCE PROTEIN, NIMA-FAMILY-RELATED PROTEIN-RELATED"/>
    <property type="match status" value="1"/>
</dbReference>
<organism evidence="1 2">
    <name type="scientific">Desulfobaculum xiamenense</name>
    <dbReference type="NCBI Taxonomy" id="995050"/>
    <lineage>
        <taxon>Bacteria</taxon>
        <taxon>Pseudomonadati</taxon>
        <taxon>Thermodesulfobacteriota</taxon>
        <taxon>Desulfovibrionia</taxon>
        <taxon>Desulfovibrionales</taxon>
        <taxon>Desulfovibrionaceae</taxon>
        <taxon>Desulfobaculum</taxon>
    </lineage>
</organism>
<proteinExistence type="predicted"/>
<evidence type="ECO:0008006" key="3">
    <source>
        <dbReference type="Google" id="ProtNLM"/>
    </source>
</evidence>
<gene>
    <name evidence="1" type="ORF">GGQ74_001910</name>
</gene>
<reference evidence="1 2" key="1">
    <citation type="submission" date="2020-03" db="EMBL/GenBank/DDBJ databases">
        <title>Genomic Encyclopedia of Type Strains, Phase IV (KMG-IV): sequencing the most valuable type-strain genomes for metagenomic binning, comparative biology and taxonomic classification.</title>
        <authorList>
            <person name="Goeker M."/>
        </authorList>
    </citation>
    <scope>NUCLEOTIDE SEQUENCE [LARGE SCALE GENOMIC DNA]</scope>
    <source>
        <strain evidence="1 2">DSM 24233</strain>
    </source>
</reference>
<name>A0A846QM22_9BACT</name>
<dbReference type="InterPro" id="IPR024747">
    <property type="entry name" value="Pyridox_Oxase-rel"/>
</dbReference>
<dbReference type="InterPro" id="IPR012349">
    <property type="entry name" value="Split_barrel_FMN-bd"/>
</dbReference>
<dbReference type="Proteomes" id="UP000580856">
    <property type="component" value="Unassembled WGS sequence"/>
</dbReference>
<comment type="caution">
    <text evidence="1">The sequence shown here is derived from an EMBL/GenBank/DDBJ whole genome shotgun (WGS) entry which is preliminary data.</text>
</comment>
<dbReference type="Pfam" id="PF12900">
    <property type="entry name" value="Pyridox_ox_2"/>
    <property type="match status" value="1"/>
</dbReference>
<dbReference type="SUPFAM" id="SSF50475">
    <property type="entry name" value="FMN-binding split barrel"/>
    <property type="match status" value="1"/>
</dbReference>
<sequence length="159" mass="17598">MMGRPERLTGDSGKIWGILRRARVLRLGLCDAGRPYVVPVCFGCGEGCLYVHSGPHGRKMDILQANPQVCFEVDVDCEPMAGATPCAWSMRYASVVGFGTAHVVSGREEILRGLRAVMAQYAKETFRDEDFPEKTCERIAVVRIDIESMTAKLNGWNES</sequence>
<dbReference type="RefSeq" id="WP_245168226.1">
    <property type="nucleotide sequence ID" value="NZ_JAATJA010000002.1"/>
</dbReference>
<evidence type="ECO:0000313" key="2">
    <source>
        <dbReference type="Proteomes" id="UP000580856"/>
    </source>
</evidence>
<protein>
    <recommendedName>
        <fullName evidence="3">Pyridoxamine 5'-phosphate oxidase family protein</fullName>
    </recommendedName>
</protein>
<evidence type="ECO:0000313" key="1">
    <source>
        <dbReference type="EMBL" id="NJB68237.1"/>
    </source>
</evidence>
<dbReference type="PANTHER" id="PTHR34071:SF2">
    <property type="entry name" value="FLAVIN-NUCLEOTIDE-BINDING PROTEIN"/>
    <property type="match status" value="1"/>
</dbReference>
<keyword evidence="2" id="KW-1185">Reference proteome</keyword>
<dbReference type="AlphaFoldDB" id="A0A846QM22"/>
<accession>A0A846QM22</accession>